<protein>
    <submittedName>
        <fullName evidence="2">Uncharacterized protein</fullName>
    </submittedName>
</protein>
<dbReference type="EMBL" id="KQ241890">
    <property type="protein sequence ID" value="KNC82806.1"/>
    <property type="molecule type" value="Genomic_DNA"/>
</dbReference>
<dbReference type="GeneID" id="25905415"/>
<dbReference type="AlphaFoldDB" id="A0A0L0G1U7"/>
<sequence length="197" mass="21139">MSILLPILIQSRMSDCTEHVEREGSETNSHTAQIVQASSNSTGTQVQPNSGTTTVVDSNPSTRTPETSDCYEQPRACESQAPMALQDSISDTQREIHDDGFVDSTPSMRTVTSTCIPQTPAQALQCEVSDVLTGQDEDVPDETGTIPDSSENKEDSVNGKSIKNTISAATSTFSPHVLRQQMSNLSATMSDGLSQVR</sequence>
<reference evidence="2 3" key="1">
    <citation type="submission" date="2011-02" db="EMBL/GenBank/DDBJ databases">
        <title>The Genome Sequence of Sphaeroforma arctica JP610.</title>
        <authorList>
            <consortium name="The Broad Institute Genome Sequencing Platform"/>
            <person name="Russ C."/>
            <person name="Cuomo C."/>
            <person name="Young S.K."/>
            <person name="Zeng Q."/>
            <person name="Gargeya S."/>
            <person name="Alvarado L."/>
            <person name="Berlin A."/>
            <person name="Chapman S.B."/>
            <person name="Chen Z."/>
            <person name="Freedman E."/>
            <person name="Gellesch M."/>
            <person name="Goldberg J."/>
            <person name="Griggs A."/>
            <person name="Gujja S."/>
            <person name="Heilman E."/>
            <person name="Heiman D."/>
            <person name="Howarth C."/>
            <person name="Mehta T."/>
            <person name="Neiman D."/>
            <person name="Pearson M."/>
            <person name="Roberts A."/>
            <person name="Saif S."/>
            <person name="Shea T."/>
            <person name="Shenoy N."/>
            <person name="Sisk P."/>
            <person name="Stolte C."/>
            <person name="Sykes S."/>
            <person name="White J."/>
            <person name="Yandava C."/>
            <person name="Burger G."/>
            <person name="Gray M.W."/>
            <person name="Holland P.W.H."/>
            <person name="King N."/>
            <person name="Lang F.B.F."/>
            <person name="Roger A.J."/>
            <person name="Ruiz-Trillo I."/>
            <person name="Haas B."/>
            <person name="Nusbaum C."/>
            <person name="Birren B."/>
        </authorList>
    </citation>
    <scope>NUCLEOTIDE SEQUENCE [LARGE SCALE GENOMIC DNA]</scope>
    <source>
        <strain evidence="2 3">JP610</strain>
    </source>
</reference>
<feature type="region of interest" description="Disordered" evidence="1">
    <location>
        <begin position="37"/>
        <end position="72"/>
    </location>
</feature>
<evidence type="ECO:0000313" key="2">
    <source>
        <dbReference type="EMBL" id="KNC82806.1"/>
    </source>
</evidence>
<organism evidence="2 3">
    <name type="scientific">Sphaeroforma arctica JP610</name>
    <dbReference type="NCBI Taxonomy" id="667725"/>
    <lineage>
        <taxon>Eukaryota</taxon>
        <taxon>Ichthyosporea</taxon>
        <taxon>Ichthyophonida</taxon>
        <taxon>Sphaeroforma</taxon>
    </lineage>
</organism>
<evidence type="ECO:0000313" key="3">
    <source>
        <dbReference type="Proteomes" id="UP000054560"/>
    </source>
</evidence>
<dbReference type="RefSeq" id="XP_014156708.1">
    <property type="nucleotide sequence ID" value="XM_014301233.1"/>
</dbReference>
<gene>
    <name evidence="2" type="ORF">SARC_04911</name>
</gene>
<feature type="region of interest" description="Disordered" evidence="1">
    <location>
        <begin position="135"/>
        <end position="163"/>
    </location>
</feature>
<accession>A0A0L0G1U7</accession>
<dbReference type="Proteomes" id="UP000054560">
    <property type="component" value="Unassembled WGS sequence"/>
</dbReference>
<feature type="compositionally biased region" description="Polar residues" evidence="1">
    <location>
        <begin position="37"/>
        <end position="67"/>
    </location>
</feature>
<proteinExistence type="predicted"/>
<keyword evidence="3" id="KW-1185">Reference proteome</keyword>
<name>A0A0L0G1U7_9EUKA</name>
<evidence type="ECO:0000256" key="1">
    <source>
        <dbReference type="SAM" id="MobiDB-lite"/>
    </source>
</evidence>